<evidence type="ECO:0000259" key="2">
    <source>
        <dbReference type="Pfam" id="PF01764"/>
    </source>
</evidence>
<reference evidence="3 4" key="1">
    <citation type="submission" date="2019-05" db="EMBL/GenBank/DDBJ databases">
        <title>Dyadobacter AR-3-8 sp. nov., isolated from arctic soil.</title>
        <authorList>
            <person name="Chaudhary D.K."/>
        </authorList>
    </citation>
    <scope>NUCLEOTIDE SEQUENCE [LARGE SCALE GENOMIC DNA]</scope>
    <source>
        <strain evidence="3 4">AR-3-8</strain>
    </source>
</reference>
<evidence type="ECO:0000313" key="4">
    <source>
        <dbReference type="Proteomes" id="UP000304900"/>
    </source>
</evidence>
<keyword evidence="4" id="KW-1185">Reference proteome</keyword>
<dbReference type="OrthoDB" id="927373at2"/>
<proteinExistence type="predicted"/>
<dbReference type="GO" id="GO:0006629">
    <property type="term" value="P:lipid metabolic process"/>
    <property type="evidence" value="ECO:0007669"/>
    <property type="project" value="InterPro"/>
</dbReference>
<feature type="domain" description="Fungal lipase-type" evidence="2">
    <location>
        <begin position="98"/>
        <end position="254"/>
    </location>
</feature>
<protein>
    <submittedName>
        <fullName evidence="3">Lipase family protein</fullName>
    </submittedName>
</protein>
<dbReference type="Proteomes" id="UP000304900">
    <property type="component" value="Unassembled WGS sequence"/>
</dbReference>
<feature type="signal peptide" evidence="1">
    <location>
        <begin position="1"/>
        <end position="33"/>
    </location>
</feature>
<organism evidence="3 4">
    <name type="scientific">Dyadobacter frigoris</name>
    <dbReference type="NCBI Taxonomy" id="2576211"/>
    <lineage>
        <taxon>Bacteria</taxon>
        <taxon>Pseudomonadati</taxon>
        <taxon>Bacteroidota</taxon>
        <taxon>Cytophagia</taxon>
        <taxon>Cytophagales</taxon>
        <taxon>Spirosomataceae</taxon>
        <taxon>Dyadobacter</taxon>
    </lineage>
</organism>
<dbReference type="InterPro" id="IPR002921">
    <property type="entry name" value="Fungal_lipase-type"/>
</dbReference>
<sequence>MITLLLSFKVPAKMIRSIIFSLLVAQCIIPAHAQTSVLKPGFEKQEYIELMKMHARLYDTTKNKIPYPVHFKSIYNSPIVGMDNRWDLWSSKKSAVAVINLRGTTTNPVSWLQNFYAAMVPAQGELKLSNDFTFKYHLAENPRAAVHVGWLIGVAYLARDILPKIDSCYKIGIKEFIIMGHSQGGALTYLMTSHLYNLQKQNVLPKDIRFKTYCSAAPKAGNVYYAYEYENLIDGGWGINVINGADWVPQTPFSVQNLSDFNETNPFRDIDGVLKKQKFFTRIALRHAYRQLKKPSEKAQRHYEKYLGNYVSKMVKKTLPEFQPPVYVKTSDYVRIGPTITLLGDDAYYKLFPDSKTDVFAHHLLEPYLYLIDQYKH</sequence>
<dbReference type="InterPro" id="IPR029058">
    <property type="entry name" value="AB_hydrolase_fold"/>
</dbReference>
<dbReference type="SUPFAM" id="SSF53474">
    <property type="entry name" value="alpha/beta-Hydrolases"/>
    <property type="match status" value="1"/>
</dbReference>
<comment type="caution">
    <text evidence="3">The sequence shown here is derived from an EMBL/GenBank/DDBJ whole genome shotgun (WGS) entry which is preliminary data.</text>
</comment>
<dbReference type="Pfam" id="PF01764">
    <property type="entry name" value="Lipase_3"/>
    <property type="match status" value="1"/>
</dbReference>
<dbReference type="Gene3D" id="3.40.50.1820">
    <property type="entry name" value="alpha/beta hydrolase"/>
    <property type="match status" value="1"/>
</dbReference>
<feature type="chain" id="PRO_5020514769" evidence="1">
    <location>
        <begin position="34"/>
        <end position="377"/>
    </location>
</feature>
<dbReference type="AlphaFoldDB" id="A0A4U6D819"/>
<gene>
    <name evidence="3" type="ORF">FDK13_08970</name>
</gene>
<dbReference type="PANTHER" id="PTHR45856">
    <property type="entry name" value="ALPHA/BETA-HYDROLASES SUPERFAMILY PROTEIN"/>
    <property type="match status" value="1"/>
</dbReference>
<name>A0A4U6D819_9BACT</name>
<accession>A0A4U6D819</accession>
<evidence type="ECO:0000256" key="1">
    <source>
        <dbReference type="SAM" id="SignalP"/>
    </source>
</evidence>
<dbReference type="PANTHER" id="PTHR45856:SF11">
    <property type="entry name" value="FUNGAL LIPASE-LIKE DOMAIN-CONTAINING PROTEIN"/>
    <property type="match status" value="1"/>
</dbReference>
<keyword evidence="1" id="KW-0732">Signal</keyword>
<dbReference type="InterPro" id="IPR051218">
    <property type="entry name" value="Sec_MonoDiacylglyc_Lipase"/>
</dbReference>
<dbReference type="EMBL" id="SZVO01000003">
    <property type="protein sequence ID" value="TKT92906.1"/>
    <property type="molecule type" value="Genomic_DNA"/>
</dbReference>
<dbReference type="RefSeq" id="WP_137339632.1">
    <property type="nucleotide sequence ID" value="NZ_BSQH01000010.1"/>
</dbReference>
<evidence type="ECO:0000313" key="3">
    <source>
        <dbReference type="EMBL" id="TKT92906.1"/>
    </source>
</evidence>